<feature type="transmembrane region" description="Helical" evidence="1">
    <location>
        <begin position="48"/>
        <end position="69"/>
    </location>
</feature>
<dbReference type="Proteomes" id="UP001374535">
    <property type="component" value="Chromosome 6"/>
</dbReference>
<keyword evidence="1" id="KW-0812">Transmembrane</keyword>
<evidence type="ECO:0000313" key="3">
    <source>
        <dbReference type="Proteomes" id="UP001374535"/>
    </source>
</evidence>
<dbReference type="AlphaFoldDB" id="A0AAQ3RTK6"/>
<evidence type="ECO:0000256" key="1">
    <source>
        <dbReference type="SAM" id="Phobius"/>
    </source>
</evidence>
<dbReference type="EMBL" id="CP144695">
    <property type="protein sequence ID" value="WVZ07314.1"/>
    <property type="molecule type" value="Genomic_DNA"/>
</dbReference>
<feature type="transmembrane region" description="Helical" evidence="1">
    <location>
        <begin position="89"/>
        <end position="105"/>
    </location>
</feature>
<organism evidence="2 3">
    <name type="scientific">Vigna mungo</name>
    <name type="common">Black gram</name>
    <name type="synonym">Phaseolus mungo</name>
    <dbReference type="NCBI Taxonomy" id="3915"/>
    <lineage>
        <taxon>Eukaryota</taxon>
        <taxon>Viridiplantae</taxon>
        <taxon>Streptophyta</taxon>
        <taxon>Embryophyta</taxon>
        <taxon>Tracheophyta</taxon>
        <taxon>Spermatophyta</taxon>
        <taxon>Magnoliopsida</taxon>
        <taxon>eudicotyledons</taxon>
        <taxon>Gunneridae</taxon>
        <taxon>Pentapetalae</taxon>
        <taxon>rosids</taxon>
        <taxon>fabids</taxon>
        <taxon>Fabales</taxon>
        <taxon>Fabaceae</taxon>
        <taxon>Papilionoideae</taxon>
        <taxon>50 kb inversion clade</taxon>
        <taxon>NPAAA clade</taxon>
        <taxon>indigoferoid/millettioid clade</taxon>
        <taxon>Phaseoleae</taxon>
        <taxon>Vigna</taxon>
    </lineage>
</organism>
<name>A0AAQ3RTK6_VIGMU</name>
<keyword evidence="3" id="KW-1185">Reference proteome</keyword>
<feature type="non-terminal residue" evidence="2">
    <location>
        <position position="106"/>
    </location>
</feature>
<protein>
    <submittedName>
        <fullName evidence="2">Uncharacterized protein</fullName>
    </submittedName>
</protein>
<gene>
    <name evidence="2" type="ORF">V8G54_020660</name>
</gene>
<evidence type="ECO:0000313" key="2">
    <source>
        <dbReference type="EMBL" id="WVZ07314.1"/>
    </source>
</evidence>
<keyword evidence="1" id="KW-1133">Transmembrane helix</keyword>
<feature type="transmembrane region" description="Helical" evidence="1">
    <location>
        <begin position="6"/>
        <end position="27"/>
    </location>
</feature>
<accession>A0AAQ3RTK6</accession>
<keyword evidence="1" id="KW-0472">Membrane</keyword>
<proteinExistence type="predicted"/>
<sequence>MTLNIYTILFSLNFNFTCFCPIHLRSISLNFNTICFCPINLNTRSLKFNFSCLCPLNIIFINLNTIYFLTMNICGDSNLTMNFLSLTNNFLNLYPLLHILTMNFLS</sequence>
<reference evidence="2 3" key="1">
    <citation type="journal article" date="2023" name="Life. Sci Alliance">
        <title>Evolutionary insights into 3D genome organization and epigenetic landscape of Vigna mungo.</title>
        <authorList>
            <person name="Junaid A."/>
            <person name="Singh B."/>
            <person name="Bhatia S."/>
        </authorList>
    </citation>
    <scope>NUCLEOTIDE SEQUENCE [LARGE SCALE GENOMIC DNA]</scope>
    <source>
        <strain evidence="2">Urdbean</strain>
    </source>
</reference>